<feature type="compositionally biased region" description="Polar residues" evidence="1">
    <location>
        <begin position="1"/>
        <end position="16"/>
    </location>
</feature>
<reference evidence="2 3" key="1">
    <citation type="journal article" date="2002" name="Virus Res.">
        <title>Complete sequence of the genome of two dsRNA viruses from Discula destructiva.</title>
        <authorList>
            <person name="Rong R."/>
            <person name="Rao S."/>
            <person name="Scott S.W."/>
            <person name="Carner G.R."/>
            <person name="Tainter F.H."/>
        </authorList>
    </citation>
    <scope>NUCLEOTIDE SEQUENCE [LARGE SCALE GENOMIC DNA]</scope>
</reference>
<accession>Q99D90</accession>
<evidence type="ECO:0000256" key="1">
    <source>
        <dbReference type="SAM" id="MobiDB-lite"/>
    </source>
</evidence>
<dbReference type="Pfam" id="PF20895">
    <property type="entry name" value="PsV_CP"/>
    <property type="match status" value="1"/>
</dbReference>
<sequence length="436" mass="47575">MADNQSQISQSVNPSDAASGSGKKRSKLGKAERLARRSAVGSQPGQSASAAKAAMFSAGGMVPKPTPGKFPVVFQTGAGEPARDQTFSLNERVLRDTVSKFPERFTYNAKYAEFKAHAEIDDDQFSRDLLVSALLRLAQQLVHSHVNMGLPQGDFSSVATTDVKVPGSVSAFITQYGEHSVPALGTRFLLSGYEESVRSVIWAADQISRGVNGDPIGRAWLPVRSQDRHTKQIVSARLGDFLLTRGVSISPEVLENALFSGNPPDIWEDIHDLWGDTDDRRERFDFLFKVYPDAPSFLVAFTTTAASAVLRELNLEWSTPVAGHLDWTFNAKEVFNRLSDEWAKKSATYALFFELSSSQSNRSAATGSQSQMAVVTSVDSVTVVKTHLALSAPEFSLVACFPASGVYSGNLSRRVVVTTPLSVLQRATEFVQMDWR</sequence>
<feature type="region of interest" description="Disordered" evidence="1">
    <location>
        <begin position="1"/>
        <end position="48"/>
    </location>
</feature>
<protein>
    <submittedName>
        <fullName evidence="2">Viral capsid protein</fullName>
    </submittedName>
</protein>
<dbReference type="GeneID" id="984294"/>
<name>Q99D90_9VIRU</name>
<dbReference type="InterPro" id="IPR048728">
    <property type="entry name" value="CP_partitivirus"/>
</dbReference>
<dbReference type="EMBL" id="AF316993">
    <property type="protein sequence ID" value="AAK13165.1"/>
    <property type="molecule type" value="Genomic_RNA"/>
</dbReference>
<feature type="compositionally biased region" description="Low complexity" evidence="1">
    <location>
        <begin position="38"/>
        <end position="48"/>
    </location>
</feature>
<keyword evidence="3" id="KW-1185">Reference proteome</keyword>
<dbReference type="OrthoDB" id="7343at10239"/>
<proteinExistence type="predicted"/>
<dbReference type="RefSeq" id="NP_116742.1">
    <property type="nucleotide sequence ID" value="NC_002800.1"/>
</dbReference>
<dbReference type="KEGG" id="vg:984294"/>
<organism evidence="2 3">
    <name type="scientific">Discula destructiva virus 1</name>
    <dbReference type="NCBI Taxonomy" id="148880"/>
    <lineage>
        <taxon>Viruses</taxon>
        <taxon>Riboviria</taxon>
        <taxon>Orthornavirae</taxon>
        <taxon>Pisuviricota</taxon>
        <taxon>Duplopiviricetes</taxon>
        <taxon>Durnavirales</taxon>
        <taxon>Partitiviridae</taxon>
        <taxon>Gammapartitivirus</taxon>
        <taxon>Gammapartitivirus unodisculae</taxon>
    </lineage>
</organism>
<evidence type="ECO:0000313" key="3">
    <source>
        <dbReference type="Proteomes" id="UP000242964"/>
    </source>
</evidence>
<evidence type="ECO:0000313" key="2">
    <source>
        <dbReference type="EMBL" id="AAK13165.1"/>
    </source>
</evidence>
<dbReference type="Proteomes" id="UP000242964">
    <property type="component" value="Genome"/>
</dbReference>